<evidence type="ECO:0000313" key="2">
    <source>
        <dbReference type="Proteomes" id="UP000268313"/>
    </source>
</evidence>
<dbReference type="RefSeq" id="WP_120607500.1">
    <property type="nucleotide sequence ID" value="NZ_RAWE01000251.1"/>
</dbReference>
<organism evidence="1 2">
    <name type="scientific">Corallococcus carmarthensis</name>
    <dbReference type="NCBI Taxonomy" id="2316728"/>
    <lineage>
        <taxon>Bacteria</taxon>
        <taxon>Pseudomonadati</taxon>
        <taxon>Myxococcota</taxon>
        <taxon>Myxococcia</taxon>
        <taxon>Myxococcales</taxon>
        <taxon>Cystobacterineae</taxon>
        <taxon>Myxococcaceae</taxon>
        <taxon>Corallococcus</taxon>
    </lineage>
</organism>
<dbReference type="EMBL" id="RAWE01000251">
    <property type="protein sequence ID" value="RKG95622.1"/>
    <property type="molecule type" value="Genomic_DNA"/>
</dbReference>
<accession>A0A3A8JIM3</accession>
<gene>
    <name evidence="1" type="ORF">D7X32_38455</name>
</gene>
<name>A0A3A8JIM3_9BACT</name>
<dbReference type="InterPro" id="IPR024997">
    <property type="entry name" value="DUF3892"/>
</dbReference>
<dbReference type="AlphaFoldDB" id="A0A3A8JIM3"/>
<proteinExistence type="predicted"/>
<evidence type="ECO:0000313" key="1">
    <source>
        <dbReference type="EMBL" id="RKG95622.1"/>
    </source>
</evidence>
<protein>
    <submittedName>
        <fullName evidence="1">DUF3892 domain-containing protein</fullName>
    </submittedName>
</protein>
<dbReference type="OrthoDB" id="826539at2"/>
<sequence>MAAYRITCVTKDDKKGKGYQTITTVGGVGWKKTVAEVLSAMKAKDTFYVEVGADRVEVIGYPTANPTFIRTAPDGTKDDNLLSLKTCP</sequence>
<reference evidence="2" key="1">
    <citation type="submission" date="2018-09" db="EMBL/GenBank/DDBJ databases">
        <authorList>
            <person name="Livingstone P.G."/>
            <person name="Whitworth D.E."/>
        </authorList>
    </citation>
    <scope>NUCLEOTIDE SEQUENCE [LARGE SCALE GENOMIC DNA]</scope>
    <source>
        <strain evidence="2">CA043D</strain>
    </source>
</reference>
<dbReference type="Pfam" id="PF13031">
    <property type="entry name" value="DUF3892"/>
    <property type="match status" value="1"/>
</dbReference>
<keyword evidence="2" id="KW-1185">Reference proteome</keyword>
<dbReference type="Proteomes" id="UP000268313">
    <property type="component" value="Unassembled WGS sequence"/>
</dbReference>
<comment type="caution">
    <text evidence="1">The sequence shown here is derived from an EMBL/GenBank/DDBJ whole genome shotgun (WGS) entry which is preliminary data.</text>
</comment>